<name>A0ACC6IUK8_9FLAO</name>
<proteinExistence type="predicted"/>
<evidence type="ECO:0000313" key="1">
    <source>
        <dbReference type="EMBL" id="MDR6441353.1"/>
    </source>
</evidence>
<protein>
    <submittedName>
        <fullName evidence="1">Uncharacterized protein (TIGR02145 family)</fullName>
    </submittedName>
</protein>
<dbReference type="Proteomes" id="UP001184376">
    <property type="component" value="Unassembled WGS sequence"/>
</dbReference>
<organism evidence="1 2">
    <name type="scientific">Chryseobacterium bernardetii</name>
    <dbReference type="NCBI Taxonomy" id="1241978"/>
    <lineage>
        <taxon>Bacteria</taxon>
        <taxon>Pseudomonadati</taxon>
        <taxon>Bacteroidota</taxon>
        <taxon>Flavobacteriia</taxon>
        <taxon>Flavobacteriales</taxon>
        <taxon>Weeksellaceae</taxon>
        <taxon>Chryseobacterium group</taxon>
        <taxon>Chryseobacterium</taxon>
    </lineage>
</organism>
<accession>A0ACC6IUK8</accession>
<evidence type="ECO:0000313" key="2">
    <source>
        <dbReference type="Proteomes" id="UP001184376"/>
    </source>
</evidence>
<comment type="caution">
    <text evidence="1">The sequence shown here is derived from an EMBL/GenBank/DDBJ whole genome shotgun (WGS) entry which is preliminary data.</text>
</comment>
<sequence>MSGNPLKTSGPPQTVSVIINGIVRQMMVYNLGANTEMNPNSPQQGIMGNYYQWGRPDAVATAYTDAGSISGWNATNAPDKSWNTGTEASPVKSLNDPCPDGFRIPTHSEWESFDKLSTSKYNIGTWAPNGYDGATNFTAAKIYISDGNTITLPAAGTRLYDNNGALLWRAAKGFYWSSTEAPFKNSIQAMALSFDQDKIYTAASPVRTSGNSIRCISQ</sequence>
<gene>
    <name evidence="1" type="ORF">J2795_002053</name>
</gene>
<dbReference type="EMBL" id="JAVDRG010000002">
    <property type="protein sequence ID" value="MDR6441353.1"/>
    <property type="molecule type" value="Genomic_DNA"/>
</dbReference>
<reference evidence="1" key="1">
    <citation type="submission" date="2023-07" db="EMBL/GenBank/DDBJ databases">
        <title>Sorghum-associated microbial communities from plants grown in Nebraska, USA.</title>
        <authorList>
            <person name="Schachtman D."/>
        </authorList>
    </citation>
    <scope>NUCLEOTIDE SEQUENCE</scope>
    <source>
        <strain evidence="1">DS1280</strain>
    </source>
</reference>
<keyword evidence="2" id="KW-1185">Reference proteome</keyword>